<sequence>MVAVGAMSVVLRGLCFSVVLFAGCPYAYSQLPWTPIYVGQSQVDLWTRSATGCPCNFNTSSNDCACCVPSGGCSCGEALPSRCAQCGLDQHCTNMCNITLDGKQLFSKSGRGFGQIKSPYLEGPTKCTYKFIPDVGQRVELQIYRLLSIGRHNGTACEGGWLELEGGARVCGRNERFDRPVVLFSDKSVAILHMQINENTTRSQFLAYFSFASNASSSVGLPARGGKPVSNEVCDWEYDEKSCRKGCILTSPGYPGLYPPNTRCRYRITSSPRVTVNLNFTSVLLSHNHCTSDYIAVYEGRETTSSLLKMLCGNDRTNVVHVGSQLLVEFRSGPEVPPFNYNGFVATLSFVEITTEAPTTVTMESTSKTLEMIRSPSRSSHNGRYNHRDLHDHRKDQGSASCDLVVSGNEIRSGHHDTRGKLKSTVCRLNLRGRAYDTVHVSITSYNLSPVACKSMVEIFDGNLEARMIGSAKSLKRICSPAERLPRALVPVSKYIEPERYSSTGRDMTVILQRSSDSPADEEYMDVSYYFHDEREEGTQQPASVCDVEYYGLSSPPEGTVIHPEPHKLLTSQGPVKCRQHFIPAANQSINITVESSTKQASSNSCYTKCGDSGCQCVTKNRLDELDHLLLVSETGYVVSCFCGNYQEWLPVGVRSWTPVYIEWSRFSNAGLNFKAAYKFSEDPYCGDHTTKKPEGEVTGGNLASGEIKLNQYYQQKCTWILDSSMDRQLTIEVKSSQSRPCAAWNLTIHEYSKNGDPAGPKLYTFCSRDQHKNFTLDWKMNTAVVRLQALSRTPPQYTMKWRSDFVTANTRKSGPSPAPNHVTGSSSNIHDRHNHRYCAFSLTIPWWILMTFLRL</sequence>
<protein>
    <submittedName>
        <fullName evidence="8 9">Uncharacterized protein LOC107274742 isoform X1</fullName>
    </submittedName>
</protein>
<feature type="signal peptide" evidence="5">
    <location>
        <begin position="1"/>
        <end position="29"/>
    </location>
</feature>
<comment type="caution">
    <text evidence="3">Lacks conserved residue(s) required for the propagation of feature annotation.</text>
</comment>
<dbReference type="SMART" id="SM00042">
    <property type="entry name" value="CUB"/>
    <property type="match status" value="2"/>
</dbReference>
<evidence type="ECO:0000313" key="13">
    <source>
        <dbReference type="RefSeq" id="XP_024947832.1"/>
    </source>
</evidence>
<accession>A0AAJ7W8K5</accession>
<dbReference type="PANTHER" id="PTHR24251">
    <property type="entry name" value="OVOCHYMASE-RELATED"/>
    <property type="match status" value="1"/>
</dbReference>
<evidence type="ECO:0000256" key="2">
    <source>
        <dbReference type="ARBA" id="ARBA00023157"/>
    </source>
</evidence>
<keyword evidence="5" id="KW-0732">Signal</keyword>
<evidence type="ECO:0000256" key="1">
    <source>
        <dbReference type="ARBA" id="ARBA00022737"/>
    </source>
</evidence>
<evidence type="ECO:0000313" key="10">
    <source>
        <dbReference type="RefSeq" id="XP_015609695.1"/>
    </source>
</evidence>
<dbReference type="PANTHER" id="PTHR24251:SF30">
    <property type="entry name" value="MEMBRANE FRIZZLED-RELATED PROTEIN"/>
    <property type="match status" value="1"/>
</dbReference>
<evidence type="ECO:0000313" key="11">
    <source>
        <dbReference type="RefSeq" id="XP_015609696.1"/>
    </source>
</evidence>
<keyword evidence="2" id="KW-1015">Disulfide bond</keyword>
<dbReference type="InterPro" id="IPR000859">
    <property type="entry name" value="CUB_dom"/>
</dbReference>
<dbReference type="KEGG" id="ccin:107274742"/>
<evidence type="ECO:0000256" key="3">
    <source>
        <dbReference type="PROSITE-ProRule" id="PRU00059"/>
    </source>
</evidence>
<feature type="domain" description="CUB" evidence="6">
    <location>
        <begin position="234"/>
        <end position="351"/>
    </location>
</feature>
<feature type="compositionally biased region" description="Basic and acidic residues" evidence="4">
    <location>
        <begin position="386"/>
        <end position="397"/>
    </location>
</feature>
<evidence type="ECO:0000313" key="12">
    <source>
        <dbReference type="RefSeq" id="XP_024947831.1"/>
    </source>
</evidence>
<dbReference type="SUPFAM" id="SSF49854">
    <property type="entry name" value="Spermadhesin, CUB domain"/>
    <property type="match status" value="2"/>
</dbReference>
<feature type="chain" id="PRO_5044709571" evidence="5">
    <location>
        <begin position="30"/>
        <end position="856"/>
    </location>
</feature>
<dbReference type="Proteomes" id="UP000694920">
    <property type="component" value="Unplaced"/>
</dbReference>
<proteinExistence type="predicted"/>
<dbReference type="RefSeq" id="XP_015609692.1">
    <property type="nucleotide sequence ID" value="XM_015754206.2"/>
</dbReference>
<dbReference type="InterPro" id="IPR035914">
    <property type="entry name" value="Sperma_CUB_dom_sf"/>
</dbReference>
<dbReference type="AlphaFoldDB" id="A0AAJ7W8K5"/>
<dbReference type="RefSeq" id="XP_015609695.1">
    <property type="nucleotide sequence ID" value="XM_015754209.2"/>
</dbReference>
<evidence type="ECO:0000256" key="4">
    <source>
        <dbReference type="SAM" id="MobiDB-lite"/>
    </source>
</evidence>
<evidence type="ECO:0000313" key="8">
    <source>
        <dbReference type="RefSeq" id="XP_015609691.1"/>
    </source>
</evidence>
<dbReference type="RefSeq" id="XP_024947832.1">
    <property type="nucleotide sequence ID" value="XM_025092064.1"/>
</dbReference>
<keyword evidence="1" id="KW-0677">Repeat</keyword>
<name>A0AAJ7W8K5_CEPCN</name>
<dbReference type="RefSeq" id="XP_015609691.1">
    <property type="nucleotide sequence ID" value="XM_015754205.2"/>
</dbReference>
<dbReference type="GeneID" id="107274742"/>
<feature type="domain" description="CUB" evidence="6">
    <location>
        <begin position="96"/>
        <end position="212"/>
    </location>
</feature>
<feature type="region of interest" description="Disordered" evidence="4">
    <location>
        <begin position="809"/>
        <end position="828"/>
    </location>
</feature>
<gene>
    <name evidence="8 9 10 11 12 13" type="primary">LOC107274742</name>
</gene>
<reference evidence="8 9" key="1">
    <citation type="submission" date="2025-04" db="UniProtKB">
        <authorList>
            <consortium name="RefSeq"/>
        </authorList>
    </citation>
    <scope>IDENTIFICATION</scope>
</reference>
<organism evidence="7 12">
    <name type="scientific">Cephus cinctus</name>
    <name type="common">Wheat stem sawfly</name>
    <dbReference type="NCBI Taxonomy" id="211228"/>
    <lineage>
        <taxon>Eukaryota</taxon>
        <taxon>Metazoa</taxon>
        <taxon>Ecdysozoa</taxon>
        <taxon>Arthropoda</taxon>
        <taxon>Hexapoda</taxon>
        <taxon>Insecta</taxon>
        <taxon>Pterygota</taxon>
        <taxon>Neoptera</taxon>
        <taxon>Endopterygota</taxon>
        <taxon>Hymenoptera</taxon>
        <taxon>Cephoidea</taxon>
        <taxon>Cephidae</taxon>
        <taxon>Cephus</taxon>
    </lineage>
</organism>
<dbReference type="CDD" id="cd00041">
    <property type="entry name" value="CUB"/>
    <property type="match status" value="1"/>
</dbReference>
<evidence type="ECO:0000259" key="6">
    <source>
        <dbReference type="PROSITE" id="PS01180"/>
    </source>
</evidence>
<dbReference type="RefSeq" id="XP_015609696.1">
    <property type="nucleotide sequence ID" value="XM_015754210.2"/>
</dbReference>
<evidence type="ECO:0000313" key="7">
    <source>
        <dbReference type="Proteomes" id="UP000694920"/>
    </source>
</evidence>
<dbReference type="RefSeq" id="XP_024947831.1">
    <property type="nucleotide sequence ID" value="XM_025092063.1"/>
</dbReference>
<evidence type="ECO:0000256" key="5">
    <source>
        <dbReference type="SAM" id="SignalP"/>
    </source>
</evidence>
<dbReference type="Pfam" id="PF00431">
    <property type="entry name" value="CUB"/>
    <property type="match status" value="1"/>
</dbReference>
<evidence type="ECO:0000313" key="9">
    <source>
        <dbReference type="RefSeq" id="XP_015609692.1"/>
    </source>
</evidence>
<keyword evidence="7" id="KW-1185">Reference proteome</keyword>
<dbReference type="Gene3D" id="2.60.120.290">
    <property type="entry name" value="Spermadhesin, CUB domain"/>
    <property type="match status" value="2"/>
</dbReference>
<dbReference type="PROSITE" id="PS01180">
    <property type="entry name" value="CUB"/>
    <property type="match status" value="2"/>
</dbReference>
<feature type="region of interest" description="Disordered" evidence="4">
    <location>
        <begin position="373"/>
        <end position="399"/>
    </location>
</feature>